<comment type="subcellular location">
    <subcellularLocation>
        <location evidence="1">Cell outer membrane</location>
        <topology evidence="1">Peripheral membrane protein</topology>
    </subcellularLocation>
</comment>
<keyword evidence="7" id="KW-1185">Reference proteome</keyword>
<feature type="signal peptide" evidence="4">
    <location>
        <begin position="1"/>
        <end position="17"/>
    </location>
</feature>
<gene>
    <name evidence="6" type="ORF">SAMN04488540_11110</name>
</gene>
<keyword evidence="3" id="KW-0472">Membrane</keyword>
<evidence type="ECO:0000313" key="7">
    <source>
        <dbReference type="Proteomes" id="UP000199527"/>
    </source>
</evidence>
<dbReference type="GO" id="GO:0009279">
    <property type="term" value="C:cell outer membrane"/>
    <property type="evidence" value="ECO:0007669"/>
    <property type="project" value="UniProtKB-SubCell"/>
</dbReference>
<dbReference type="Gene3D" id="3.40.190.10">
    <property type="entry name" value="Periplasmic binding protein-like II"/>
    <property type="match status" value="2"/>
</dbReference>
<dbReference type="Pfam" id="PF00497">
    <property type="entry name" value="SBP_bac_3"/>
    <property type="match status" value="1"/>
</dbReference>
<dbReference type="Proteomes" id="UP000199527">
    <property type="component" value="Unassembled WGS sequence"/>
</dbReference>
<proteinExistence type="inferred from homology"/>
<evidence type="ECO:0000256" key="1">
    <source>
        <dbReference type="ARBA" id="ARBA00004339"/>
    </source>
</evidence>
<dbReference type="CDD" id="cd13403">
    <property type="entry name" value="MLTF-like"/>
    <property type="match status" value="1"/>
</dbReference>
<dbReference type="InterPro" id="IPR008258">
    <property type="entry name" value="Transglycosylase_SLT_dom_1"/>
</dbReference>
<dbReference type="PANTHER" id="PTHR37423">
    <property type="entry name" value="SOLUBLE LYTIC MUREIN TRANSGLYCOSYLASE-RELATED"/>
    <property type="match status" value="1"/>
</dbReference>
<dbReference type="Gene3D" id="1.10.530.10">
    <property type="match status" value="1"/>
</dbReference>
<protein>
    <submittedName>
        <fullName evidence="6">Membrane-bound lytic murein transglycosylase MltF</fullName>
    </submittedName>
</protein>
<evidence type="ECO:0000256" key="3">
    <source>
        <dbReference type="ARBA" id="ARBA00023237"/>
    </source>
</evidence>
<dbReference type="SUPFAM" id="SSF53955">
    <property type="entry name" value="Lysozyme-like"/>
    <property type="match status" value="1"/>
</dbReference>
<keyword evidence="4" id="KW-0732">Signal</keyword>
<dbReference type="RefSeq" id="WP_176819304.1">
    <property type="nucleotide sequence ID" value="NZ_FNEM01000011.1"/>
</dbReference>
<organism evidence="6 7">
    <name type="scientific">Ferrimonas sediminum</name>
    <dbReference type="NCBI Taxonomy" id="718193"/>
    <lineage>
        <taxon>Bacteria</taxon>
        <taxon>Pseudomonadati</taxon>
        <taxon>Pseudomonadota</taxon>
        <taxon>Gammaproteobacteria</taxon>
        <taxon>Alteromonadales</taxon>
        <taxon>Ferrimonadaceae</taxon>
        <taxon>Ferrimonas</taxon>
    </lineage>
</organism>
<dbReference type="InterPro" id="IPR001638">
    <property type="entry name" value="Solute-binding_3/MltF_N"/>
</dbReference>
<dbReference type="AlphaFoldDB" id="A0A1G8VE57"/>
<dbReference type="SMART" id="SM00062">
    <property type="entry name" value="PBPb"/>
    <property type="match status" value="1"/>
</dbReference>
<feature type="chain" id="PRO_5011438315" evidence="4">
    <location>
        <begin position="18"/>
        <end position="496"/>
    </location>
</feature>
<dbReference type="Pfam" id="PF01464">
    <property type="entry name" value="SLT"/>
    <property type="match status" value="1"/>
</dbReference>
<keyword evidence="3" id="KW-0998">Cell outer membrane</keyword>
<dbReference type="SUPFAM" id="SSF53850">
    <property type="entry name" value="Periplasmic binding protein-like II"/>
    <property type="match status" value="1"/>
</dbReference>
<dbReference type="InterPro" id="IPR023346">
    <property type="entry name" value="Lysozyme-like_dom_sf"/>
</dbReference>
<accession>A0A1G8VE57</accession>
<sequence>MIRAWLLTLVMVTSPIAADPQVAPLPATPSDDTFADVWPIMASPMTGDLDAMIARGEIRILTTFSLGWYYIDGGHPMGITYENGRNFEAFARRILGAPAKLLKVTLIPVRRDQLIPYLVQGYGDLIFANLTVTERRQGQIAFSAPISDDTQELIVTTAEFGEVTSLHQLAGKQVTVRRESSYYDSLMTMNERLKRKGRTEIQIDVADPRLEDEDLLKFVSSGVFQATVVDKHKLPVWLKRYPNLITLDAVPIRTDAQVAYGLRQHSPQLQSLMDRYATTYRTGGHTVNVLHHRFLQDDRWLTHARSSNNLDTLAQLQQWFQTYAEQYQFDWVLLASFAYQESKFKQTARSSAGAVGIMQVLPSTAADKQVAIKDIHKPENNIHAGTKYLSVIRSRYFDDEALSPFDQMIFSIAAYNAGPNRINRLRQQASQRGLDPNRWFGNVEYLAAARIGSETVNYVANIYRYYIVYKRGLSELGQKRQLQRAMEGGGNSGSLP</sequence>
<evidence type="ECO:0000313" key="6">
    <source>
        <dbReference type="EMBL" id="SDJ64204.1"/>
    </source>
</evidence>
<name>A0A1G8VE57_9GAMM</name>
<dbReference type="PANTHER" id="PTHR37423:SF2">
    <property type="entry name" value="MEMBRANE-BOUND LYTIC MUREIN TRANSGLYCOSYLASE C"/>
    <property type="match status" value="1"/>
</dbReference>
<reference evidence="7" key="1">
    <citation type="submission" date="2016-10" db="EMBL/GenBank/DDBJ databases">
        <authorList>
            <person name="Varghese N."/>
            <person name="Submissions S."/>
        </authorList>
    </citation>
    <scope>NUCLEOTIDE SEQUENCE [LARGE SCALE GENOMIC DNA]</scope>
    <source>
        <strain evidence="7">DSM 23317</strain>
    </source>
</reference>
<comment type="similarity">
    <text evidence="2">Belongs to the transglycosylase Slt family.</text>
</comment>
<evidence type="ECO:0000259" key="5">
    <source>
        <dbReference type="SMART" id="SM00062"/>
    </source>
</evidence>
<evidence type="ECO:0000256" key="4">
    <source>
        <dbReference type="SAM" id="SignalP"/>
    </source>
</evidence>
<dbReference type="EMBL" id="FNEM01000011">
    <property type="protein sequence ID" value="SDJ64204.1"/>
    <property type="molecule type" value="Genomic_DNA"/>
</dbReference>
<feature type="domain" description="Solute-binding protein family 3/N-terminal" evidence="5">
    <location>
        <begin position="65"/>
        <end position="290"/>
    </location>
</feature>
<evidence type="ECO:0000256" key="2">
    <source>
        <dbReference type="ARBA" id="ARBA00007734"/>
    </source>
</evidence>
<dbReference type="CDD" id="cd01009">
    <property type="entry name" value="PBP2_YfhD_N"/>
    <property type="match status" value="1"/>
</dbReference>